<dbReference type="GO" id="GO:0004134">
    <property type="term" value="F:4-alpha-glucanotransferase activity"/>
    <property type="evidence" value="ECO:0007669"/>
    <property type="project" value="UniProtKB-EC"/>
</dbReference>
<dbReference type="EC" id="3.2.1.33" evidence="6"/>
<dbReference type="InterPro" id="IPR006421">
    <property type="entry name" value="Glycogen_debranch_met"/>
</dbReference>
<dbReference type="InterPro" id="IPR032792">
    <property type="entry name" value="AGL_glucanoTrfase"/>
</dbReference>
<dbReference type="SUPFAM" id="SSF48208">
    <property type="entry name" value="Six-hairpin glycosidases"/>
    <property type="match status" value="1"/>
</dbReference>
<dbReference type="GO" id="GO:0004135">
    <property type="term" value="F:amylo-alpha-1,6-glucosidase activity"/>
    <property type="evidence" value="ECO:0007669"/>
    <property type="project" value="UniProtKB-EC"/>
</dbReference>
<dbReference type="GO" id="GO:0005978">
    <property type="term" value="P:glycogen biosynthetic process"/>
    <property type="evidence" value="ECO:0007669"/>
    <property type="project" value="UniProtKB-KW"/>
</dbReference>
<feature type="domain" description="Glycogen debranching enzyme central" evidence="14">
    <location>
        <begin position="692"/>
        <end position="948"/>
    </location>
</feature>
<dbReference type="OMA" id="YEEGHVH"/>
<dbReference type="InterPro" id="IPR017853">
    <property type="entry name" value="GH"/>
</dbReference>
<dbReference type="GO" id="GO:0005737">
    <property type="term" value="C:cytoplasm"/>
    <property type="evidence" value="ECO:0007669"/>
    <property type="project" value="UniProtKB-SubCell"/>
</dbReference>
<feature type="domain" description="Glycogen debranching enzyme C-terminal" evidence="12">
    <location>
        <begin position="1026"/>
        <end position="1485"/>
    </location>
</feature>
<dbReference type="PANTHER" id="PTHR10569:SF2">
    <property type="entry name" value="GLYCOGEN DEBRANCHING ENZYME"/>
    <property type="match status" value="1"/>
</dbReference>
<dbReference type="InterPro" id="IPR008928">
    <property type="entry name" value="6-hairpin_glycosidase_sf"/>
</dbReference>
<keyword evidence="8" id="KW-0320">Glycogen biosynthesis</keyword>
<evidence type="ECO:0000259" key="12">
    <source>
        <dbReference type="Pfam" id="PF06202"/>
    </source>
</evidence>
<evidence type="ECO:0000256" key="7">
    <source>
        <dbReference type="ARBA" id="ARBA00020723"/>
    </source>
</evidence>
<dbReference type="Pfam" id="PF14701">
    <property type="entry name" value="hDGE_amylase"/>
    <property type="match status" value="1"/>
</dbReference>
<protein>
    <recommendedName>
        <fullName evidence="7">Glycogen debranching enzyme</fullName>
        <ecNumber evidence="5">2.4.1.25</ecNumber>
        <ecNumber evidence="6">3.2.1.33</ecNumber>
    </recommendedName>
    <alternativeName>
        <fullName evidence="11">Glycogen debrancher</fullName>
    </alternativeName>
</protein>
<dbReference type="EC" id="2.4.1.25" evidence="5"/>
<evidence type="ECO:0000256" key="5">
    <source>
        <dbReference type="ARBA" id="ARBA00012560"/>
    </source>
</evidence>
<dbReference type="EnsemblMetazoa" id="OVOC10150.1">
    <property type="protein sequence ID" value="OVOC10150.1"/>
    <property type="gene ID" value="WBGene00246959"/>
</dbReference>
<reference evidence="16" key="1">
    <citation type="submission" date="2013-10" db="EMBL/GenBank/DDBJ databases">
        <title>Genome sequencing of Onchocerca volvulus.</title>
        <authorList>
            <person name="Cotton J."/>
            <person name="Tsai J."/>
            <person name="Stanley E."/>
            <person name="Tracey A."/>
            <person name="Holroyd N."/>
            <person name="Lustigman S."/>
            <person name="Berriman M."/>
        </authorList>
    </citation>
    <scope>NUCLEOTIDE SEQUENCE</scope>
</reference>
<evidence type="ECO:0000256" key="9">
    <source>
        <dbReference type="ARBA" id="ARBA00023268"/>
    </source>
</evidence>
<comment type="similarity">
    <text evidence="10">Belongs to the glycogen debranching enzyme family.</text>
</comment>
<evidence type="ECO:0000259" key="13">
    <source>
        <dbReference type="Pfam" id="PF14701"/>
    </source>
</evidence>
<comment type="catalytic activity">
    <reaction evidence="2">
        <text>Hydrolysis of (1-&gt;6)-alpha-D-glucosidic branch linkages in glycogen phosphorylase limit dextrin.</text>
        <dbReference type="EC" id="3.2.1.33"/>
    </reaction>
</comment>
<evidence type="ECO:0000256" key="4">
    <source>
        <dbReference type="ARBA" id="ARBA00004496"/>
    </source>
</evidence>
<evidence type="ECO:0000256" key="3">
    <source>
        <dbReference type="ARBA" id="ARBA00003530"/>
    </source>
</evidence>
<dbReference type="CDD" id="cd11327">
    <property type="entry name" value="AmyAc_Glg_debranch_2"/>
    <property type="match status" value="1"/>
</dbReference>
<evidence type="ECO:0000256" key="11">
    <source>
        <dbReference type="ARBA" id="ARBA00031477"/>
    </source>
</evidence>
<dbReference type="Pfam" id="PF06202">
    <property type="entry name" value="GDE_C"/>
    <property type="match status" value="1"/>
</dbReference>
<dbReference type="AlphaFoldDB" id="A0A8R1TIF0"/>
<dbReference type="FunFam" id="3.20.20.80:FF:000070">
    <property type="entry name" value="GDB1p Glycogen debranching enzyme"/>
    <property type="match status" value="1"/>
</dbReference>
<evidence type="ECO:0000313" key="15">
    <source>
        <dbReference type="EnsemblMetazoa" id="OVOC10150.1"/>
    </source>
</evidence>
<dbReference type="SUPFAM" id="SSF51445">
    <property type="entry name" value="(Trans)glycosidases"/>
    <property type="match status" value="1"/>
</dbReference>
<keyword evidence="9" id="KW-0511">Multifunctional enzyme</keyword>
<reference evidence="15" key="2">
    <citation type="submission" date="2022-06" db="UniProtKB">
        <authorList>
            <consortium name="EnsemblMetazoa"/>
        </authorList>
    </citation>
    <scope>IDENTIFICATION</scope>
</reference>
<dbReference type="NCBIfam" id="TIGR01531">
    <property type="entry name" value="glyc_debranch"/>
    <property type="match status" value="1"/>
</dbReference>
<keyword evidence="16" id="KW-1185">Reference proteome</keyword>
<name>A0A8R1TIF0_ONCVO</name>
<comment type="function">
    <text evidence="3">Multifunctional enzyme acting as 1,4-alpha-D-glucan:1,4-alpha-D-glucan 4-alpha-D-glycosyltransferase and amylo-1,6-glucosidase in glycogen degradation.</text>
</comment>
<evidence type="ECO:0000256" key="6">
    <source>
        <dbReference type="ARBA" id="ARBA00012778"/>
    </source>
</evidence>
<dbReference type="EMBL" id="CMVM020000323">
    <property type="status" value="NOT_ANNOTATED_CDS"/>
    <property type="molecule type" value="Genomic_DNA"/>
</dbReference>
<dbReference type="InterPro" id="IPR012341">
    <property type="entry name" value="6hp_glycosidase-like_sf"/>
</dbReference>
<evidence type="ECO:0000256" key="8">
    <source>
        <dbReference type="ARBA" id="ARBA00023056"/>
    </source>
</evidence>
<accession>A0A8R1TIF0</accession>
<dbReference type="Pfam" id="PF14702">
    <property type="entry name" value="hGDE_central"/>
    <property type="match status" value="1"/>
</dbReference>
<dbReference type="Gene3D" id="1.50.10.10">
    <property type="match status" value="1"/>
</dbReference>
<evidence type="ECO:0000256" key="1">
    <source>
        <dbReference type="ARBA" id="ARBA00000439"/>
    </source>
</evidence>
<proteinExistence type="inferred from homology"/>
<dbReference type="InterPro" id="IPR010401">
    <property type="entry name" value="AGL/Gdb1"/>
</dbReference>
<comment type="subcellular location">
    <subcellularLocation>
        <location evidence="4">Cytoplasm</location>
    </subcellularLocation>
</comment>
<organism evidence="15 16">
    <name type="scientific">Onchocerca volvulus</name>
    <dbReference type="NCBI Taxonomy" id="6282"/>
    <lineage>
        <taxon>Eukaryota</taxon>
        <taxon>Metazoa</taxon>
        <taxon>Ecdysozoa</taxon>
        <taxon>Nematoda</taxon>
        <taxon>Chromadorea</taxon>
        <taxon>Rhabditida</taxon>
        <taxon>Spirurina</taxon>
        <taxon>Spiruromorpha</taxon>
        <taxon>Filarioidea</taxon>
        <taxon>Onchocercidae</taxon>
        <taxon>Onchocerca</taxon>
    </lineage>
</organism>
<dbReference type="Gene3D" id="3.20.20.80">
    <property type="entry name" value="Glycosidases"/>
    <property type="match status" value="2"/>
</dbReference>
<feature type="domain" description="Glycogen debranching enzyme glucanotransferase" evidence="13">
    <location>
        <begin position="123"/>
        <end position="554"/>
    </location>
</feature>
<comment type="catalytic activity">
    <reaction evidence="1">
        <text>Transfers a segment of a (1-&gt;4)-alpha-D-glucan to a new position in an acceptor, which may be glucose or a (1-&gt;4)-alpha-D-glucan.</text>
        <dbReference type="EC" id="2.4.1.25"/>
    </reaction>
</comment>
<dbReference type="InterPro" id="IPR032788">
    <property type="entry name" value="AGL_central"/>
</dbReference>
<evidence type="ECO:0000313" key="16">
    <source>
        <dbReference type="Proteomes" id="UP000024404"/>
    </source>
</evidence>
<evidence type="ECO:0000259" key="14">
    <source>
        <dbReference type="Pfam" id="PF14702"/>
    </source>
</evidence>
<dbReference type="Proteomes" id="UP000024404">
    <property type="component" value="Unassembled WGS sequence"/>
</dbReference>
<dbReference type="InterPro" id="IPR032790">
    <property type="entry name" value="GDE_C"/>
</dbReference>
<dbReference type="PANTHER" id="PTHR10569">
    <property type="entry name" value="GLYCOGEN DEBRANCHING ENZYME"/>
    <property type="match status" value="1"/>
</dbReference>
<dbReference type="GO" id="GO:0005980">
    <property type="term" value="P:glycogen catabolic process"/>
    <property type="evidence" value="ECO:0007669"/>
    <property type="project" value="InterPro"/>
</dbReference>
<evidence type="ECO:0000256" key="2">
    <source>
        <dbReference type="ARBA" id="ARBA00000927"/>
    </source>
</evidence>
<evidence type="ECO:0000256" key="10">
    <source>
        <dbReference type="ARBA" id="ARBA00025780"/>
    </source>
</evidence>
<sequence>MSVTEDVNLLKNDIYENRKPEIRIITLNYGENLEESVFRLQKGWIVRFIRGASLLGRKVDVFTSILGKITWKEGADEFATFAEIKCERSGAFSYHFIVDNESKAAGNGYILVMPILFLNKRPLRLSAVTCITHISKLLGKFDMWKERLKIAAKAGYNMIHFTPVQQLGISNSSYCIADPLQLNPNFSTAEKQYTYDDLAILIENFEKDYHLLSMQDVVWNHSARNASWLLEHPECAYNLKNTPHLRPAYILDRLLYHFGNDIVNGKYKDRNLNAEINTSEHLKTILDILRYEILPQLRVYEFFQVDIDKFVAKFEKYVKEGSSLEVWDVMLESEPGPDWNRFGFIVDMDRANKIFNRKRDDAYDEGDRQFKCIEAFRAHLQFLNEKALKIADGIIENVVQACAGHISYERIDPSGPRLRELTEDHGLLTQYFAQPFPSLSSWKDEENFAYNNEIAEKIMACNGWVMNDNPLKNFAHYPSQVYLMRHLVCWSDCIKLNYGEKPEDCPYLWDLMKRYTQRCAKIFHALRIDNCHSTPIHVAEYLLKAAREIRPDIYVTAELFTQSENLDNIFVNRLGITSLIREAQNAPISFEQGRFIYRYGGDVLGGFIQKTIQNATSCVAPAFFFDQTHDNPSAIEKRSIYDYVPTAAMLAMANCGIGSVRGYDELVPYKIDVVNETRNYTTWDEVKQSLAIIPARAALNKLHIWLAENNYTQIYVDQRTPDIVAITRYNPITHEKIIMLAYTAFDKHAICHDCPKVDDLTFTGLLDEILLEIEFHYTDKGSRESSDKIVGLNGGEVEVREHLKRDDSKLAIIEQYEINGKLHLKYFPSGSVIVIKVSPIKKAIDAINLIDDYLSEKNDFIKTSFVNALKQLTLQNYNMLLFRCTGEDQDDFGSGSYNIPNWKTLNYCGLQGLLPYLNDIRFYNDLGHPICQNLRDGLWLCDYIYQRISKINPLLAEIARIIQTLFLPLHDVPYDLRPCYFEALFSLIYETTLEQLMEKLSSPFKTASIYVQSLALSSVSFLGSVKNAKLSLLPDGYKTEDELPSSLSAGLPHFATGIWRNWGRDTFIALPGCCLVTGRFQDARNLILSYGGAMRHGMIPNLLDGGHGARYNARDAVWFWLYAIVKYIEIVPNGVEILQNTVLRIFIHDDTIYGHDLTEQCLADTIQETLMRHFNGIEFVERNAGPAIDDCMQEPGFHVKAYVDHNTGFICGGNLYNCGTWMDKMGSSEKAGNKGWPATPRDGAAVELQGLCYTVIEKLDELYQKKFYPYEGVFTENKEIWTWKKWADIMKNNFERFFYVTDDDSSEYVNRRGIIKDSYGSTQIYTDYQLRPNFSITLAVAPRLMNAEKAWHALQIAETELLGPLGIKTLDPSDYNYCPFYNQDDDSTDKKTARGWSYHQGPEWLWVGMFFYRAKLAIAKVISDDKNDMEFYEKAKRFIRSRMGAYWEHLKCSTWASLPELTNANGTSCYHSCGAQAWSIGCLLETVNELYELHKFF</sequence>